<dbReference type="AlphaFoldDB" id="A0AAW6ZKE9"/>
<dbReference type="Proteomes" id="UP001225576">
    <property type="component" value="Unassembled WGS sequence"/>
</dbReference>
<evidence type="ECO:0000313" key="1">
    <source>
        <dbReference type="EMBL" id="MDK8602367.1"/>
    </source>
</evidence>
<sequence>MNTTQKTPTEFDLAGWLAGTDQDDLTDRTHQTVTVYRHPALVDEAVGRVAALEPAQVGGEAAIGETVDQAALDAAREQASKVLDENRLDVICYAADRTEVDEATAGHKPGTPEFAHHLFALACRLPGNVKATPEQWEQIRHAIGPAQWSRIDKTLGTVMSHDTAQAVDAVFSGRS</sequence>
<dbReference type="RefSeq" id="WP_285170817.1">
    <property type="nucleotide sequence ID" value="NZ_JASPDQ010000020.1"/>
</dbReference>
<name>A0AAW6ZKE9_9ACTO</name>
<organism evidence="1 2">
    <name type="scientific">Trueperella bernardiae</name>
    <dbReference type="NCBI Taxonomy" id="59561"/>
    <lineage>
        <taxon>Bacteria</taxon>
        <taxon>Bacillati</taxon>
        <taxon>Actinomycetota</taxon>
        <taxon>Actinomycetes</taxon>
        <taxon>Actinomycetales</taxon>
        <taxon>Actinomycetaceae</taxon>
        <taxon>Trueperella</taxon>
    </lineage>
</organism>
<gene>
    <name evidence="1" type="ORF">QP858_07850</name>
</gene>
<accession>A0AAW6ZKE9</accession>
<comment type="caution">
    <text evidence="1">The sequence shown here is derived from an EMBL/GenBank/DDBJ whole genome shotgun (WGS) entry which is preliminary data.</text>
</comment>
<protein>
    <submittedName>
        <fullName evidence="1">Uncharacterized protein</fullName>
    </submittedName>
</protein>
<reference evidence="1" key="1">
    <citation type="submission" date="2023-05" db="EMBL/GenBank/DDBJ databases">
        <title>Genomic Catalog of Human Bladder Bacteria.</title>
        <authorList>
            <person name="Du J."/>
        </authorList>
    </citation>
    <scope>NUCLEOTIDE SEQUENCE</scope>
    <source>
        <strain evidence="1">UMB1304A</strain>
    </source>
</reference>
<proteinExistence type="predicted"/>
<evidence type="ECO:0000313" key="2">
    <source>
        <dbReference type="Proteomes" id="UP001225576"/>
    </source>
</evidence>
<dbReference type="EMBL" id="JASPDQ010000020">
    <property type="protein sequence ID" value="MDK8602367.1"/>
    <property type="molecule type" value="Genomic_DNA"/>
</dbReference>